<dbReference type="EMBL" id="OX451736">
    <property type="protein sequence ID" value="CAI8585825.1"/>
    <property type="molecule type" value="Genomic_DNA"/>
</dbReference>
<reference evidence="2 3" key="1">
    <citation type="submission" date="2023-01" db="EMBL/GenBank/DDBJ databases">
        <authorList>
            <person name="Kreplak J."/>
        </authorList>
    </citation>
    <scope>NUCLEOTIDE SEQUENCE [LARGE SCALE GENOMIC DNA]</scope>
</reference>
<evidence type="ECO:0000313" key="3">
    <source>
        <dbReference type="Proteomes" id="UP001157006"/>
    </source>
</evidence>
<evidence type="ECO:0000313" key="2">
    <source>
        <dbReference type="EMBL" id="CAI8585825.1"/>
    </source>
</evidence>
<protein>
    <submittedName>
        <fullName evidence="2">Uncharacterized protein</fullName>
    </submittedName>
</protein>
<sequence>MRVTVDLGFYSLLFVVLVCVVFPVIGLVVRYTWRRSEERAGEIKRLLILAAEESARAEREAAASYHYDDANSNSYQYVAANSNSYQYVACKFVSKRSQCVVCFSPTTNRCARCKSCLLLVLFLWSLGLNSSGPF</sequence>
<proteinExistence type="predicted"/>
<keyword evidence="1" id="KW-0812">Transmembrane</keyword>
<keyword evidence="1" id="KW-1133">Transmembrane helix</keyword>
<dbReference type="Proteomes" id="UP001157006">
    <property type="component" value="Chromosome 1L"/>
</dbReference>
<name>A0AAV0YN65_VICFA</name>
<feature type="transmembrane region" description="Helical" evidence="1">
    <location>
        <begin position="12"/>
        <end position="33"/>
    </location>
</feature>
<accession>A0AAV0YN65</accession>
<keyword evidence="1" id="KW-0472">Membrane</keyword>
<gene>
    <name evidence="2" type="ORF">VFH_I225160</name>
</gene>
<organism evidence="2 3">
    <name type="scientific">Vicia faba</name>
    <name type="common">Broad bean</name>
    <name type="synonym">Faba vulgaris</name>
    <dbReference type="NCBI Taxonomy" id="3906"/>
    <lineage>
        <taxon>Eukaryota</taxon>
        <taxon>Viridiplantae</taxon>
        <taxon>Streptophyta</taxon>
        <taxon>Embryophyta</taxon>
        <taxon>Tracheophyta</taxon>
        <taxon>Spermatophyta</taxon>
        <taxon>Magnoliopsida</taxon>
        <taxon>eudicotyledons</taxon>
        <taxon>Gunneridae</taxon>
        <taxon>Pentapetalae</taxon>
        <taxon>rosids</taxon>
        <taxon>fabids</taxon>
        <taxon>Fabales</taxon>
        <taxon>Fabaceae</taxon>
        <taxon>Papilionoideae</taxon>
        <taxon>50 kb inversion clade</taxon>
        <taxon>NPAAA clade</taxon>
        <taxon>Hologalegina</taxon>
        <taxon>IRL clade</taxon>
        <taxon>Fabeae</taxon>
        <taxon>Vicia</taxon>
    </lineage>
</organism>
<evidence type="ECO:0000256" key="1">
    <source>
        <dbReference type="SAM" id="Phobius"/>
    </source>
</evidence>
<dbReference type="AlphaFoldDB" id="A0AAV0YN65"/>
<keyword evidence="3" id="KW-1185">Reference proteome</keyword>